<dbReference type="PANTHER" id="PTHR44998">
    <property type="match status" value="1"/>
</dbReference>
<keyword evidence="1" id="KW-0802">TPR repeat</keyword>
<accession>A0A1I4SHU8</accession>
<dbReference type="Pfam" id="PF13414">
    <property type="entry name" value="TPR_11"/>
    <property type="match status" value="1"/>
</dbReference>
<dbReference type="STRING" id="52442.SAMN05421880_12443"/>
<evidence type="ECO:0000256" key="2">
    <source>
        <dbReference type="SAM" id="MobiDB-lite"/>
    </source>
</evidence>
<feature type="repeat" description="TPR" evidence="1">
    <location>
        <begin position="271"/>
        <end position="304"/>
    </location>
</feature>
<dbReference type="InterPro" id="IPR011990">
    <property type="entry name" value="TPR-like_helical_dom_sf"/>
</dbReference>
<dbReference type="Pfam" id="PF14559">
    <property type="entry name" value="TPR_19"/>
    <property type="match status" value="1"/>
</dbReference>
<dbReference type="RefSeq" id="WP_090670822.1">
    <property type="nucleotide sequence ID" value="NZ_FOUF01000024.1"/>
</dbReference>
<feature type="repeat" description="TPR" evidence="1">
    <location>
        <begin position="83"/>
        <end position="116"/>
    </location>
</feature>
<dbReference type="PROSITE" id="PS50005">
    <property type="entry name" value="TPR"/>
    <property type="match status" value="7"/>
</dbReference>
<dbReference type="Pfam" id="PF13181">
    <property type="entry name" value="TPR_8"/>
    <property type="match status" value="1"/>
</dbReference>
<gene>
    <name evidence="3" type="ORF">SAMN05421880_12443</name>
</gene>
<keyword evidence="4" id="KW-1185">Reference proteome</keyword>
<dbReference type="EMBL" id="FOUF01000024">
    <property type="protein sequence ID" value="SFM63890.1"/>
    <property type="molecule type" value="Genomic_DNA"/>
</dbReference>
<dbReference type="Proteomes" id="UP000199561">
    <property type="component" value="Unassembled WGS sequence"/>
</dbReference>
<dbReference type="SUPFAM" id="SSF48452">
    <property type="entry name" value="TPR-like"/>
    <property type="match status" value="2"/>
</dbReference>
<dbReference type="SMART" id="SM00028">
    <property type="entry name" value="TPR"/>
    <property type="match status" value="8"/>
</dbReference>
<name>A0A1I4SHU8_9PROT</name>
<feature type="region of interest" description="Disordered" evidence="2">
    <location>
        <begin position="320"/>
        <end position="342"/>
    </location>
</feature>
<dbReference type="GO" id="GO:0016757">
    <property type="term" value="F:glycosyltransferase activity"/>
    <property type="evidence" value="ECO:0007669"/>
    <property type="project" value="TreeGrafter"/>
</dbReference>
<dbReference type="PROSITE" id="PS50293">
    <property type="entry name" value="TPR_REGION"/>
    <property type="match status" value="1"/>
</dbReference>
<dbReference type="Pfam" id="PF13432">
    <property type="entry name" value="TPR_16"/>
    <property type="match status" value="1"/>
</dbReference>
<feature type="repeat" description="TPR" evidence="1">
    <location>
        <begin position="6"/>
        <end position="39"/>
    </location>
</feature>
<dbReference type="InterPro" id="IPR019734">
    <property type="entry name" value="TPR_rpt"/>
</dbReference>
<organism evidence="3 4">
    <name type="scientific">Nitrosomonas nitrosa</name>
    <dbReference type="NCBI Taxonomy" id="52442"/>
    <lineage>
        <taxon>Bacteria</taxon>
        <taxon>Pseudomonadati</taxon>
        <taxon>Pseudomonadota</taxon>
        <taxon>Betaproteobacteria</taxon>
        <taxon>Nitrosomonadales</taxon>
        <taxon>Nitrosomonadaceae</taxon>
        <taxon>Nitrosomonas</taxon>
    </lineage>
</organism>
<dbReference type="PANTHER" id="PTHR44998:SF1">
    <property type="entry name" value="UDP-N-ACETYLGLUCOSAMINE--PEPTIDE N-ACETYLGLUCOSAMINYLTRANSFERASE 110 KDA SUBUNIT"/>
    <property type="match status" value="1"/>
</dbReference>
<evidence type="ECO:0000256" key="1">
    <source>
        <dbReference type="PROSITE-ProRule" id="PRU00339"/>
    </source>
</evidence>
<feature type="repeat" description="TPR" evidence="1">
    <location>
        <begin position="203"/>
        <end position="236"/>
    </location>
</feature>
<feature type="compositionally biased region" description="Basic residues" evidence="2">
    <location>
        <begin position="326"/>
        <end position="335"/>
    </location>
</feature>
<sequence>MTKTTLAATLKEAGILLEKREYSNAETLYRKAMQLQPGNAAAAMGIAMIYNRAGQPEEALKILQKVWKAISGSKTKKNIASKAAVLAQIGLAQQQTGRMIEALQSFREANALKPSAELSKLIQNLESAVENPRTIVQLVAKANQLQQGGKLDEATKLYHTALQLNPDHPEALHGLGLVLRAQKDLDGALPLIQQAIILAPDRPDYYNDLGILFQERGELEKAISFHKRALKVKADFTPAYINLGVAYKRIGKLDEAITAYRKAIQLKPNSPAAHNNLGNLLRIQGDLKGARKELKQAIKLHPSYQDAIENLATVEQELKQMTKTTPKTRKPRTSKTAKVDSL</sequence>
<feature type="repeat" description="TPR" evidence="1">
    <location>
        <begin position="237"/>
        <end position="270"/>
    </location>
</feature>
<feature type="repeat" description="TPR" evidence="1">
    <location>
        <begin position="169"/>
        <end position="202"/>
    </location>
</feature>
<feature type="repeat" description="TPR" evidence="1">
    <location>
        <begin position="135"/>
        <end position="168"/>
    </location>
</feature>
<reference evidence="3 4" key="1">
    <citation type="submission" date="2016-10" db="EMBL/GenBank/DDBJ databases">
        <authorList>
            <person name="de Groot N.N."/>
        </authorList>
    </citation>
    <scope>NUCLEOTIDE SEQUENCE [LARGE SCALE GENOMIC DNA]</scope>
    <source>
        <strain evidence="3 4">Nm146</strain>
    </source>
</reference>
<dbReference type="AlphaFoldDB" id="A0A1I4SHU8"/>
<evidence type="ECO:0000313" key="3">
    <source>
        <dbReference type="EMBL" id="SFM63890.1"/>
    </source>
</evidence>
<protein>
    <submittedName>
        <fullName evidence="3">Superkiller protein 3</fullName>
    </submittedName>
</protein>
<proteinExistence type="predicted"/>
<dbReference type="GO" id="GO:0006493">
    <property type="term" value="P:protein O-linked glycosylation"/>
    <property type="evidence" value="ECO:0007669"/>
    <property type="project" value="TreeGrafter"/>
</dbReference>
<dbReference type="Gene3D" id="1.25.40.10">
    <property type="entry name" value="Tetratricopeptide repeat domain"/>
    <property type="match status" value="4"/>
</dbReference>
<evidence type="ECO:0000313" key="4">
    <source>
        <dbReference type="Proteomes" id="UP000199561"/>
    </source>
</evidence>